<dbReference type="InterPro" id="IPR017853">
    <property type="entry name" value="GH"/>
</dbReference>
<reference evidence="4 5" key="1">
    <citation type="submission" date="2024-10" db="EMBL/GenBank/DDBJ databases">
        <title>The Natural Products Discovery Center: Release of the First 8490 Sequenced Strains for Exploring Actinobacteria Biosynthetic Diversity.</title>
        <authorList>
            <person name="Kalkreuter E."/>
            <person name="Kautsar S.A."/>
            <person name="Yang D."/>
            <person name="Bader C.D."/>
            <person name="Teijaro C.N."/>
            <person name="Fluegel L."/>
            <person name="Davis C.M."/>
            <person name="Simpson J.R."/>
            <person name="Lauterbach L."/>
            <person name="Steele A.D."/>
            <person name="Gui C."/>
            <person name="Meng S."/>
            <person name="Li G."/>
            <person name="Viehrig K."/>
            <person name="Ye F."/>
            <person name="Su P."/>
            <person name="Kiefer A.F."/>
            <person name="Nichols A."/>
            <person name="Cepeda A.J."/>
            <person name="Yan W."/>
            <person name="Fan B."/>
            <person name="Jiang Y."/>
            <person name="Adhikari A."/>
            <person name="Zheng C.-J."/>
            <person name="Schuster L."/>
            <person name="Cowan T.M."/>
            <person name="Smanski M.J."/>
            <person name="Chevrette M.G."/>
            <person name="De Carvalho L.P.S."/>
            <person name="Shen B."/>
        </authorList>
    </citation>
    <scope>NUCLEOTIDE SEQUENCE [LARGE SCALE GENOMIC DNA]</scope>
    <source>
        <strain evidence="4 5">NPDC049639</strain>
    </source>
</reference>
<feature type="domain" description="Glycosyl hydrolase family 13 catalytic" evidence="3">
    <location>
        <begin position="13"/>
        <end position="361"/>
    </location>
</feature>
<accession>A0ABW8APN8</accession>
<keyword evidence="2" id="KW-0326">Glycosidase</keyword>
<keyword evidence="5" id="KW-1185">Reference proteome</keyword>
<dbReference type="Gene3D" id="3.20.20.80">
    <property type="entry name" value="Glycosidases"/>
    <property type="match status" value="1"/>
</dbReference>
<dbReference type="RefSeq" id="WP_398280641.1">
    <property type="nucleotide sequence ID" value="NZ_JBITLV010000004.1"/>
</dbReference>
<dbReference type="Proteomes" id="UP001612915">
    <property type="component" value="Unassembled WGS sequence"/>
</dbReference>
<dbReference type="SUPFAM" id="SSF51445">
    <property type="entry name" value="(Trans)glycosidases"/>
    <property type="match status" value="1"/>
</dbReference>
<dbReference type="PANTHER" id="PTHR10357:SF210">
    <property type="entry name" value="MALTODEXTRIN GLUCOSIDASE"/>
    <property type="match status" value="1"/>
</dbReference>
<dbReference type="InterPro" id="IPR006047">
    <property type="entry name" value="GH13_cat_dom"/>
</dbReference>
<name>A0ABW8APN8_9ACTN</name>
<organism evidence="4 5">
    <name type="scientific">Spongisporangium articulatum</name>
    <dbReference type="NCBI Taxonomy" id="3362603"/>
    <lineage>
        <taxon>Bacteria</taxon>
        <taxon>Bacillati</taxon>
        <taxon>Actinomycetota</taxon>
        <taxon>Actinomycetes</taxon>
        <taxon>Kineosporiales</taxon>
        <taxon>Kineosporiaceae</taxon>
        <taxon>Spongisporangium</taxon>
    </lineage>
</organism>
<evidence type="ECO:0000256" key="2">
    <source>
        <dbReference type="ARBA" id="ARBA00023295"/>
    </source>
</evidence>
<protein>
    <submittedName>
        <fullName evidence="4">Alpha-amylase family protein</fullName>
    </submittedName>
</protein>
<dbReference type="EMBL" id="JBITLV010000004">
    <property type="protein sequence ID" value="MFI7587948.1"/>
    <property type="molecule type" value="Genomic_DNA"/>
</dbReference>
<evidence type="ECO:0000259" key="3">
    <source>
        <dbReference type="SMART" id="SM00642"/>
    </source>
</evidence>
<evidence type="ECO:0000313" key="5">
    <source>
        <dbReference type="Proteomes" id="UP001612915"/>
    </source>
</evidence>
<evidence type="ECO:0000313" key="4">
    <source>
        <dbReference type="EMBL" id="MFI7587948.1"/>
    </source>
</evidence>
<dbReference type="PANTHER" id="PTHR10357">
    <property type="entry name" value="ALPHA-AMYLASE FAMILY MEMBER"/>
    <property type="match status" value="1"/>
</dbReference>
<dbReference type="Pfam" id="PF00128">
    <property type="entry name" value="Alpha-amylase"/>
    <property type="match status" value="1"/>
</dbReference>
<comment type="caution">
    <text evidence="4">The sequence shown here is derived from an EMBL/GenBank/DDBJ whole genome shotgun (WGS) entry which is preliminary data.</text>
</comment>
<dbReference type="SMART" id="SM00642">
    <property type="entry name" value="Aamy"/>
    <property type="match status" value="1"/>
</dbReference>
<keyword evidence="1" id="KW-0378">Hydrolase</keyword>
<dbReference type="CDD" id="cd11354">
    <property type="entry name" value="AmyAc_bac_CMD_like"/>
    <property type="match status" value="1"/>
</dbReference>
<evidence type="ECO:0000256" key="1">
    <source>
        <dbReference type="ARBA" id="ARBA00022801"/>
    </source>
</evidence>
<sequence length="421" mass="47020">MEPDWVRHAIWWQVYPLGFAGADVHRTGAPTPGGPRALEKLTQWLDYATRLGCNGLLLNPVSASSTHGYDTSDPFRVDERLGTEQDFDALVAACRERGLKLLLDGVFNHVGRDFPQFRAALEYGPHSAEAGWFDLDWDHRDAAGEPRARDFEGHPELVALHHASPAVEDHVVAVMNHWLARGADGWRLDAAYAVPKDFWARVSARVKGEHPQAYLLGEVIHGDYPGYVQSGLDSVTQYELWKAVWSSLNDRNFFELSWALKRHDELVESFAPFTFVGNHDVTRIASRLGDARHLAHALVLLFTLAGTPAVYYGDEQAFRGVKEDRAGGDDAVRPAFPPSEADLAPEGWATYRLHQDLIGLRRRHPWLHRARLVTDHLANGMFAYTMRDGEQHLHVALNLTDDVFDTPTGLSAPPHGWAVSG</sequence>
<proteinExistence type="predicted"/>
<gene>
    <name evidence="4" type="ORF">ACIB24_12820</name>
</gene>